<sequence>MTKFLTCFLLILFLLGCKSKPMAYNDQVPIHKSITIHSRFVGEERVINIWMPPGYEDGGKAFPVLYMPDGGIGEDFPHIANTLSELITSNKIEPVLLVGIENTERGRDLTGESKVDAHEKYGIPMADGAKNFRAFILEELVPEIERNYQTTGEKGIIGESLAGLFVVETFLLQPGAFEFYIAMDPSLWWNDNFLVKNAAAYLTEVPDGSRKLWFAGSNTTDIFEYTRQFAELLEREQPKGLDWKYSDEPDEKHHTIFRGTKEQALIWTLGR</sequence>
<dbReference type="STRING" id="1524460.IX84_25200"/>
<dbReference type="SUPFAM" id="SSF53474">
    <property type="entry name" value="alpha/beta-Hydrolases"/>
    <property type="match status" value="1"/>
</dbReference>
<organism evidence="2 3">
    <name type="scientific">Phaeodactylibacter xiamenensis</name>
    <dbReference type="NCBI Taxonomy" id="1524460"/>
    <lineage>
        <taxon>Bacteria</taxon>
        <taxon>Pseudomonadati</taxon>
        <taxon>Bacteroidota</taxon>
        <taxon>Saprospiria</taxon>
        <taxon>Saprospirales</taxon>
        <taxon>Haliscomenobacteraceae</taxon>
        <taxon>Phaeodactylibacter</taxon>
    </lineage>
</organism>
<evidence type="ECO:0000313" key="2">
    <source>
        <dbReference type="EMBL" id="KGE85907.1"/>
    </source>
</evidence>
<dbReference type="Gene3D" id="3.40.50.1820">
    <property type="entry name" value="alpha/beta hydrolase"/>
    <property type="match status" value="1"/>
</dbReference>
<accession>A0A098S403</accession>
<evidence type="ECO:0000313" key="3">
    <source>
        <dbReference type="Proteomes" id="UP000029736"/>
    </source>
</evidence>
<dbReference type="PANTHER" id="PTHR48098">
    <property type="entry name" value="ENTEROCHELIN ESTERASE-RELATED"/>
    <property type="match status" value="1"/>
</dbReference>
<keyword evidence="3" id="KW-1185">Reference proteome</keyword>
<feature type="chain" id="PRO_5001939761" evidence="1">
    <location>
        <begin position="24"/>
        <end position="271"/>
    </location>
</feature>
<dbReference type="InterPro" id="IPR000801">
    <property type="entry name" value="Esterase-like"/>
</dbReference>
<dbReference type="InterPro" id="IPR050583">
    <property type="entry name" value="Mycobacterial_A85_antigen"/>
</dbReference>
<comment type="caution">
    <text evidence="2">The sequence shown here is derived from an EMBL/GenBank/DDBJ whole genome shotgun (WGS) entry which is preliminary data.</text>
</comment>
<dbReference type="PROSITE" id="PS51257">
    <property type="entry name" value="PROKAR_LIPOPROTEIN"/>
    <property type="match status" value="1"/>
</dbReference>
<name>A0A098S403_9BACT</name>
<dbReference type="InterPro" id="IPR029058">
    <property type="entry name" value="AB_hydrolase_fold"/>
</dbReference>
<evidence type="ECO:0000256" key="1">
    <source>
        <dbReference type="SAM" id="SignalP"/>
    </source>
</evidence>
<proteinExistence type="predicted"/>
<protein>
    <submittedName>
        <fullName evidence="2">Esterase</fullName>
    </submittedName>
</protein>
<dbReference type="PANTHER" id="PTHR48098:SF6">
    <property type="entry name" value="FERRI-BACILLIBACTIN ESTERASE BESA"/>
    <property type="match status" value="1"/>
</dbReference>
<gene>
    <name evidence="2" type="ORF">IX84_25200</name>
</gene>
<feature type="signal peptide" evidence="1">
    <location>
        <begin position="1"/>
        <end position="23"/>
    </location>
</feature>
<dbReference type="AlphaFoldDB" id="A0A098S403"/>
<dbReference type="EMBL" id="JPOS01000083">
    <property type="protein sequence ID" value="KGE85907.1"/>
    <property type="molecule type" value="Genomic_DNA"/>
</dbReference>
<keyword evidence="1" id="KW-0732">Signal</keyword>
<reference evidence="2 3" key="1">
    <citation type="journal article" date="2014" name="Int. J. Syst. Evol. Microbiol.">
        <title>Phaeodactylibacter xiamenensis gen. nov., sp. nov., a member of the family Saprospiraceae isolated from the marine alga Phaeodactylum tricornutum.</title>
        <authorList>
            <person name="Chen Z.Jr."/>
            <person name="Lei X."/>
            <person name="Lai Q."/>
            <person name="Li Y."/>
            <person name="Zhang B."/>
            <person name="Zhang J."/>
            <person name="Zhang H."/>
            <person name="Yang L."/>
            <person name="Zheng W."/>
            <person name="Tian Y."/>
            <person name="Yu Z."/>
            <person name="Xu H.Jr."/>
            <person name="Zheng T."/>
        </authorList>
    </citation>
    <scope>NUCLEOTIDE SEQUENCE [LARGE SCALE GENOMIC DNA]</scope>
    <source>
        <strain evidence="2 3">KD52</strain>
    </source>
</reference>
<dbReference type="Pfam" id="PF00756">
    <property type="entry name" value="Esterase"/>
    <property type="match status" value="1"/>
</dbReference>
<dbReference type="Proteomes" id="UP000029736">
    <property type="component" value="Unassembled WGS sequence"/>
</dbReference>
<dbReference type="OrthoDB" id="9784036at2"/>